<dbReference type="EMBL" id="JBHUEH010000011">
    <property type="protein sequence ID" value="MFD1885046.1"/>
    <property type="molecule type" value="Genomic_DNA"/>
</dbReference>
<evidence type="ECO:0000256" key="6">
    <source>
        <dbReference type="SAM" id="MobiDB-lite"/>
    </source>
</evidence>
<evidence type="ECO:0000256" key="1">
    <source>
        <dbReference type="ARBA" id="ARBA00004370"/>
    </source>
</evidence>
<dbReference type="Pfam" id="PF00350">
    <property type="entry name" value="Dynamin_N"/>
    <property type="match status" value="1"/>
</dbReference>
<name>A0ABW4RFV8_9BACL</name>
<evidence type="ECO:0000259" key="7">
    <source>
        <dbReference type="Pfam" id="PF00350"/>
    </source>
</evidence>
<dbReference type="SUPFAM" id="SSF52540">
    <property type="entry name" value="P-loop containing nucleoside triphosphate hydrolases"/>
    <property type="match status" value="1"/>
</dbReference>
<dbReference type="PANTHER" id="PTHR10465:SF0">
    <property type="entry name" value="SARCALUMENIN"/>
    <property type="match status" value="1"/>
</dbReference>
<sequence length="859" mass="99836">MNENELIIALLSVMEKDDVTKRYFSSNIDWLEDRKQRWKDHYIRVGVIGVTSSGKSTLLNALMGESLLPTAVRPSSGILVTCKKGTVNEANVYFQNGNVERLAGAELAQMLETFADEKHNGNNNKAVRMVELQAAQFQLDSVIELIDSPGLDAYGLEHHEMLTMETLLPMIDICLFVVTLKANSDESTYRIVKAVRDHDKPLIIVQNMLDSVEPKQGRHGIIHKTREEVAMEHKNRLQNIIAQVEEGLENKISIVQVSAKQALMAKQFPTDKEKYKSSQFDQLIHSFQEEVNRLRPDILKQRMLQLKRHIAEIIYDDDERQIGLQQATLNLKKQYERFAIYERQEEKLSLNYMETCELLASTIQQVREKFNRTIMDIGKLGQKQVHEANQQLQLLKEHIDHVEQQLIQISRSNDKQITKLNQQLNINENDYKNELLLSNLRISTPSIVNKKIVQETYQAEKKGAVNKVFRWFGSKFGKNQWGYEQQERDIEVIDHMMLRRQLLMTRNQVTQSFSSFRDQWMRQMTVKLKKVEQEIKRRKKILDSDALSVEETQHIQSVMYNLRTLLERENQLQKVKVSKREKAIQQSEQKPIIQDHSIHESDDQKSATEKRTVIPIDSATFTLYTLSQQMIINSFSLAFDFTQRHTTANDVAFRISVIWGWDETSLIHFCTRFLQRSIHADQLELFATNHGLLNIVHDHHHYIVVNETRLTSHDEKRLFSLLNEQPYMIYMLVNTIQQGAAIKQLKESLVYTNPLTEQSVIHWVSQSFTEFIEGNNIEEGLQSLIEISKEGPSGIQGLYLLNDRNPIYSLLLAELSLHKQRTIDVESQIQATLQRTFAHLVREKSVWKHCADLIRAYPK</sequence>
<comment type="caution">
    <text evidence="8">The sequence shown here is derived from an EMBL/GenBank/DDBJ whole genome shotgun (WGS) entry which is preliminary data.</text>
</comment>
<evidence type="ECO:0000256" key="4">
    <source>
        <dbReference type="ARBA" id="ARBA00023134"/>
    </source>
</evidence>
<keyword evidence="3" id="KW-0378">Hydrolase</keyword>
<evidence type="ECO:0000313" key="8">
    <source>
        <dbReference type="EMBL" id="MFD1885046.1"/>
    </source>
</evidence>
<dbReference type="InterPro" id="IPR027417">
    <property type="entry name" value="P-loop_NTPase"/>
</dbReference>
<evidence type="ECO:0000313" key="9">
    <source>
        <dbReference type="Proteomes" id="UP001597233"/>
    </source>
</evidence>
<organism evidence="8 9">
    <name type="scientific">Paenibacillus wenxiniae</name>
    <dbReference type="NCBI Taxonomy" id="1636843"/>
    <lineage>
        <taxon>Bacteria</taxon>
        <taxon>Bacillati</taxon>
        <taxon>Bacillota</taxon>
        <taxon>Bacilli</taxon>
        <taxon>Bacillales</taxon>
        <taxon>Paenibacillaceae</taxon>
        <taxon>Paenibacillus</taxon>
    </lineage>
</organism>
<gene>
    <name evidence="8" type="ORF">ACFSC9_05855</name>
</gene>
<evidence type="ECO:0000256" key="2">
    <source>
        <dbReference type="ARBA" id="ARBA00022741"/>
    </source>
</evidence>
<feature type="region of interest" description="Disordered" evidence="6">
    <location>
        <begin position="580"/>
        <end position="609"/>
    </location>
</feature>
<keyword evidence="4" id="KW-0342">GTP-binding</keyword>
<keyword evidence="2" id="KW-0547">Nucleotide-binding</keyword>
<feature type="compositionally biased region" description="Basic and acidic residues" evidence="6">
    <location>
        <begin position="596"/>
        <end position="609"/>
    </location>
</feature>
<feature type="domain" description="Dynamin N-terminal" evidence="7">
    <location>
        <begin position="45"/>
        <end position="208"/>
    </location>
</feature>
<dbReference type="PANTHER" id="PTHR10465">
    <property type="entry name" value="TRANSMEMBRANE GTPASE FZO1"/>
    <property type="match status" value="1"/>
</dbReference>
<keyword evidence="5" id="KW-0472">Membrane</keyword>
<dbReference type="Proteomes" id="UP001597233">
    <property type="component" value="Unassembled WGS sequence"/>
</dbReference>
<comment type="subcellular location">
    <subcellularLocation>
        <location evidence="1">Membrane</location>
    </subcellularLocation>
</comment>
<accession>A0ABW4RFV8</accession>
<keyword evidence="9" id="KW-1185">Reference proteome</keyword>
<evidence type="ECO:0000256" key="5">
    <source>
        <dbReference type="ARBA" id="ARBA00023136"/>
    </source>
</evidence>
<dbReference type="InterPro" id="IPR045063">
    <property type="entry name" value="Dynamin_N"/>
</dbReference>
<dbReference type="InterPro" id="IPR027094">
    <property type="entry name" value="Mitofusin_fam"/>
</dbReference>
<dbReference type="RefSeq" id="WP_347325907.1">
    <property type="nucleotide sequence ID" value="NZ_JBCGUH010000008.1"/>
</dbReference>
<evidence type="ECO:0000256" key="3">
    <source>
        <dbReference type="ARBA" id="ARBA00022801"/>
    </source>
</evidence>
<proteinExistence type="predicted"/>
<reference evidence="9" key="1">
    <citation type="journal article" date="2019" name="Int. J. Syst. Evol. Microbiol.">
        <title>The Global Catalogue of Microorganisms (GCM) 10K type strain sequencing project: providing services to taxonomists for standard genome sequencing and annotation.</title>
        <authorList>
            <consortium name="The Broad Institute Genomics Platform"/>
            <consortium name="The Broad Institute Genome Sequencing Center for Infectious Disease"/>
            <person name="Wu L."/>
            <person name="Ma J."/>
        </authorList>
    </citation>
    <scope>NUCLEOTIDE SEQUENCE [LARGE SCALE GENOMIC DNA]</scope>
    <source>
        <strain evidence="9">CCUG 54950</strain>
    </source>
</reference>
<dbReference type="Gene3D" id="3.40.50.300">
    <property type="entry name" value="P-loop containing nucleotide triphosphate hydrolases"/>
    <property type="match status" value="1"/>
</dbReference>
<protein>
    <submittedName>
        <fullName evidence="8">Dynamin family protein</fullName>
    </submittedName>
</protein>